<evidence type="ECO:0000313" key="2">
    <source>
        <dbReference type="EMBL" id="EGC17495.1"/>
    </source>
</evidence>
<evidence type="ECO:0000313" key="3">
    <source>
        <dbReference type="Proteomes" id="UP000004088"/>
    </source>
</evidence>
<organism evidence="2 3">
    <name type="scientific">Kingella denitrificans ATCC 33394</name>
    <dbReference type="NCBI Taxonomy" id="888741"/>
    <lineage>
        <taxon>Bacteria</taxon>
        <taxon>Pseudomonadati</taxon>
        <taxon>Pseudomonadota</taxon>
        <taxon>Betaproteobacteria</taxon>
        <taxon>Neisseriales</taxon>
        <taxon>Neisseriaceae</taxon>
        <taxon>Kingella</taxon>
    </lineage>
</organism>
<dbReference type="InterPro" id="IPR029044">
    <property type="entry name" value="Nucleotide-diphossugar_trans"/>
</dbReference>
<dbReference type="STRING" id="888741.HMPREF9098_0821"/>
<gene>
    <name evidence="2" type="ORF">HMPREF9098_0821</name>
</gene>
<dbReference type="GO" id="GO:0016758">
    <property type="term" value="F:hexosyltransferase activity"/>
    <property type="evidence" value="ECO:0007669"/>
    <property type="project" value="UniProtKB-ARBA"/>
</dbReference>
<dbReference type="RefSeq" id="WP_003782125.1">
    <property type="nucleotide sequence ID" value="NZ_GL870929.1"/>
</dbReference>
<evidence type="ECO:0000259" key="1">
    <source>
        <dbReference type="Pfam" id="PF00535"/>
    </source>
</evidence>
<dbReference type="EMBL" id="AEWV01000015">
    <property type="protein sequence ID" value="EGC17495.1"/>
    <property type="molecule type" value="Genomic_DNA"/>
</dbReference>
<dbReference type="InterPro" id="IPR001173">
    <property type="entry name" value="Glyco_trans_2-like"/>
</dbReference>
<proteinExistence type="predicted"/>
<dbReference type="Gene3D" id="3.90.550.10">
    <property type="entry name" value="Spore Coat Polysaccharide Biosynthesis Protein SpsA, Chain A"/>
    <property type="match status" value="1"/>
</dbReference>
<feature type="domain" description="Glycosyltransferase 2-like" evidence="1">
    <location>
        <begin position="6"/>
        <end position="124"/>
    </location>
</feature>
<dbReference type="SUPFAM" id="SSF53448">
    <property type="entry name" value="Nucleotide-diphospho-sugar transferases"/>
    <property type="match status" value="1"/>
</dbReference>
<protein>
    <submittedName>
        <fullName evidence="2">Glycosyltransferase, group 2 family protein</fullName>
        <ecNumber evidence="2">2.4.-.-</ecNumber>
    </submittedName>
</protein>
<dbReference type="Proteomes" id="UP000004088">
    <property type="component" value="Unassembled WGS sequence"/>
</dbReference>
<keyword evidence="3" id="KW-1185">Reference proteome</keyword>
<dbReference type="AlphaFoldDB" id="F0EY87"/>
<reference evidence="2 3" key="1">
    <citation type="submission" date="2011-01" db="EMBL/GenBank/DDBJ databases">
        <authorList>
            <person name="Muzny D."/>
            <person name="Qin X."/>
            <person name="Deng J."/>
            <person name="Jiang H."/>
            <person name="Liu Y."/>
            <person name="Qu J."/>
            <person name="Song X.-Z."/>
            <person name="Zhang L."/>
            <person name="Thornton R."/>
            <person name="Coyle M."/>
            <person name="Francisco L."/>
            <person name="Jackson L."/>
            <person name="Javaid M."/>
            <person name="Korchina V."/>
            <person name="Kovar C."/>
            <person name="Mata R."/>
            <person name="Mathew T."/>
            <person name="Ngo R."/>
            <person name="Nguyen L."/>
            <person name="Nguyen N."/>
            <person name="Okwuonu G."/>
            <person name="Ongeri F."/>
            <person name="Pham C."/>
            <person name="Simmons D."/>
            <person name="Wilczek-Boney K."/>
            <person name="Hale W."/>
            <person name="Jakkamsetti A."/>
            <person name="Pham P."/>
            <person name="Ruth R."/>
            <person name="San Lucas F."/>
            <person name="Warren J."/>
            <person name="Zhang J."/>
            <person name="Zhao Z."/>
            <person name="Zhou C."/>
            <person name="Zhu D."/>
            <person name="Lee S."/>
            <person name="Bess C."/>
            <person name="Blankenburg K."/>
            <person name="Forbes L."/>
            <person name="Fu Q."/>
            <person name="Gubbala S."/>
            <person name="Hirani K."/>
            <person name="Jayaseelan J.C."/>
            <person name="Lara F."/>
            <person name="Munidasa M."/>
            <person name="Palculict T."/>
            <person name="Patil S."/>
            <person name="Pu L.-L."/>
            <person name="Saada N."/>
            <person name="Tang L."/>
            <person name="Weissenberger G."/>
            <person name="Zhu Y."/>
            <person name="Hemphill L."/>
            <person name="Shang Y."/>
            <person name="Youmans B."/>
            <person name="Ayvaz T."/>
            <person name="Ross M."/>
            <person name="Santibanez J."/>
            <person name="Aqrawi P."/>
            <person name="Gross S."/>
            <person name="Joshi V."/>
            <person name="Fowler G."/>
            <person name="Nazareth L."/>
            <person name="Reid J."/>
            <person name="Worley K."/>
            <person name="Petrosino J."/>
            <person name="Highlander S."/>
            <person name="Gibbs R."/>
        </authorList>
    </citation>
    <scope>NUCLEOTIDE SEQUENCE [LARGE SCALE GENOMIC DNA]</scope>
    <source>
        <strain evidence="2 3">ATCC 33394</strain>
    </source>
</reference>
<dbReference type="EC" id="2.4.-.-" evidence="2"/>
<keyword evidence="2" id="KW-0328">Glycosyltransferase</keyword>
<comment type="caution">
    <text evidence="2">The sequence shown here is derived from an EMBL/GenBank/DDBJ whole genome shotgun (WGS) entry which is preliminary data.</text>
</comment>
<dbReference type="PANTHER" id="PTHR22916">
    <property type="entry name" value="GLYCOSYLTRANSFERASE"/>
    <property type="match status" value="1"/>
</dbReference>
<dbReference type="CDD" id="cd00761">
    <property type="entry name" value="Glyco_tranf_GTA_type"/>
    <property type="match status" value="1"/>
</dbReference>
<dbReference type="HOGENOM" id="CLU_025996_25_1_4"/>
<dbReference type="Pfam" id="PF00535">
    <property type="entry name" value="Glycos_transf_2"/>
    <property type="match status" value="1"/>
</dbReference>
<sequence>MKPLISLIIPCYNVQNYVQAALQSVADSLSPEHRGQVEWLIVDDGATDQTPDIIARFAEHVLQPQQIPHRIIRQSNAGLSAARNTGLAHAQGEYVLFLDSDDIFVQAALDKILAVLAQQQPDIIEFDAQMFVQPSDLLPQNPTLYGQYFRDTAGQDHQSSLQRAFEENRWYVWSRCYRRSLLERHPFIVGKLFEDMMFTPYVYLDAHTVYRLPELLLGYRQNAGSITANVNMRHINDLYFALETAFQQAAALPQHAPCLAILQRKTWRLIVAYCVKLFLKTRDVQYLRQVQQFRAQTRAKFGCDLGWQWGYFAGSLLKRLPKKFGL</sequence>
<name>F0EY87_9NEIS</name>
<dbReference type="PANTHER" id="PTHR22916:SF3">
    <property type="entry name" value="UDP-GLCNAC:BETAGAL BETA-1,3-N-ACETYLGLUCOSAMINYLTRANSFERASE-LIKE PROTEIN 1"/>
    <property type="match status" value="1"/>
</dbReference>
<accession>F0EY87</accession>
<keyword evidence="2" id="KW-0808">Transferase</keyword>